<feature type="compositionally biased region" description="Low complexity" evidence="1">
    <location>
        <begin position="359"/>
        <end position="368"/>
    </location>
</feature>
<proteinExistence type="predicted"/>
<protein>
    <submittedName>
        <fullName evidence="2">Uncharacterized protein</fullName>
    </submittedName>
</protein>
<keyword evidence="3" id="KW-1185">Reference proteome</keyword>
<gene>
    <name evidence="2" type="ORF">GCM10025862_19010</name>
</gene>
<comment type="caution">
    <text evidence="2">The sequence shown here is derived from an EMBL/GenBank/DDBJ whole genome shotgun (WGS) entry which is preliminary data.</text>
</comment>
<accession>A0ABQ6HP17</accession>
<organism evidence="2 3">
    <name type="scientific">Arsenicicoccus piscis</name>
    <dbReference type="NCBI Taxonomy" id="673954"/>
    <lineage>
        <taxon>Bacteria</taxon>
        <taxon>Bacillati</taxon>
        <taxon>Actinomycetota</taxon>
        <taxon>Actinomycetes</taxon>
        <taxon>Micrococcales</taxon>
        <taxon>Intrasporangiaceae</taxon>
        <taxon>Arsenicicoccus</taxon>
    </lineage>
</organism>
<feature type="compositionally biased region" description="Pro residues" evidence="1">
    <location>
        <begin position="384"/>
        <end position="401"/>
    </location>
</feature>
<dbReference type="Proteomes" id="UP001157109">
    <property type="component" value="Unassembled WGS sequence"/>
</dbReference>
<dbReference type="EMBL" id="BSUJ01000001">
    <property type="protein sequence ID" value="GMA19880.1"/>
    <property type="molecule type" value="Genomic_DNA"/>
</dbReference>
<evidence type="ECO:0000313" key="3">
    <source>
        <dbReference type="Proteomes" id="UP001157109"/>
    </source>
</evidence>
<feature type="compositionally biased region" description="Pro residues" evidence="1">
    <location>
        <begin position="346"/>
        <end position="358"/>
    </location>
</feature>
<sequence>MLSRSRSFAAGGAPVGSGLTVTVSAYSAGAGAPAMDAMRTARSECVRGASVTQRTGSGAGSGVQALDAVEQRGRATIRSVLLRRGDVIVSVTGSAVAVPDGLPADLDGRLAALLQGVCLKQDGTTTDFTRSVLAGVQRYTGLLQDQSVPLPTSAAALPALVSPSATPELPEPVSATPPQFPFWPTQTPVPVNRPTAPAAPTPYPTATGIQVPIEDPDGPGCGWAFTGMLAPAFDPKAAAAIEQQRRTDAIAAMGADVAAYPAKAQAYAQSFAQFDAQAKAYLAYVDAMGQIESQWAVQRAQQQAYADALIAYQQATQAYQQQLTERAAAQQRFEQAVQWCAQYPQGYPPPTTPAPPSPDTATPTDPNAQPTPNPTGPTATPVAPVAPPPSGVPATCPPQPDPLLAQPAPTSPASPAPPPDPRPTP</sequence>
<feature type="compositionally biased region" description="Pro residues" evidence="1">
    <location>
        <begin position="409"/>
        <end position="425"/>
    </location>
</feature>
<evidence type="ECO:0000256" key="1">
    <source>
        <dbReference type="SAM" id="MobiDB-lite"/>
    </source>
</evidence>
<feature type="region of interest" description="Disordered" evidence="1">
    <location>
        <begin position="344"/>
        <end position="425"/>
    </location>
</feature>
<evidence type="ECO:0000313" key="2">
    <source>
        <dbReference type="EMBL" id="GMA19880.1"/>
    </source>
</evidence>
<reference evidence="3" key="1">
    <citation type="journal article" date="2019" name="Int. J. Syst. Evol. Microbiol.">
        <title>The Global Catalogue of Microorganisms (GCM) 10K type strain sequencing project: providing services to taxonomists for standard genome sequencing and annotation.</title>
        <authorList>
            <consortium name="The Broad Institute Genomics Platform"/>
            <consortium name="The Broad Institute Genome Sequencing Center for Infectious Disease"/>
            <person name="Wu L."/>
            <person name="Ma J."/>
        </authorList>
    </citation>
    <scope>NUCLEOTIDE SEQUENCE [LARGE SCALE GENOMIC DNA]</scope>
    <source>
        <strain evidence="3">NBRC 105830</strain>
    </source>
</reference>
<name>A0ABQ6HP17_9MICO</name>